<dbReference type="PANTHER" id="PTHR22946">
    <property type="entry name" value="DIENELACTONE HYDROLASE DOMAIN-CONTAINING PROTEIN-RELATED"/>
    <property type="match status" value="1"/>
</dbReference>
<dbReference type="Gene3D" id="1.20.1440.110">
    <property type="entry name" value="acylaminoacyl peptidase"/>
    <property type="match status" value="1"/>
</dbReference>
<evidence type="ECO:0000313" key="2">
    <source>
        <dbReference type="EMBL" id="ANH22715.1"/>
    </source>
</evidence>
<sequence>MAQSNTTMFRLSKDSNFHFEILRALSLSPYHGADVNECLTAAASIIPGDFESFAGSFINMANHVYKRALGIASKKFPVSARTAFFSAATYFRSADFFLHGNPTDARIMDYWAKQTDAFDQGLALLSPPGQRFNIKTPDFDIPCIWLTPDAEVKQRPTIVMGNGFDGSQEEMVHVAGLAALERGYNVLTYEGPGQPSVRRYQNKGFIAEWEKVVTPVMDHVLAMTRAVDPSAVALYGLSLGGYMAPRAAAFDHRFAAIMAIDGVWDFGAFTRNGLGPEAKELLDSGDRAAFDDGARALIQPGHPTGLRWGLTQGMWFFNTTSPFDFYTMAQNLTLEKVAHQITTPVFIGDAQSDLFFPGQPQQLARALGKYAHLHRFQDEDYIGVHSGVGAFEQQNQVVFDWFQNLLDGNAELDGRHGNGSLVCPGL</sequence>
<dbReference type="InterPro" id="IPR029058">
    <property type="entry name" value="AB_hydrolase_fold"/>
</dbReference>
<dbReference type="GO" id="GO:0008236">
    <property type="term" value="F:serine-type peptidase activity"/>
    <property type="evidence" value="ECO:0007669"/>
    <property type="project" value="InterPro"/>
</dbReference>
<feature type="domain" description="Peptidase S9 prolyl oligopeptidase catalytic" evidence="1">
    <location>
        <begin position="216"/>
        <end position="270"/>
    </location>
</feature>
<organism evidence="2">
    <name type="scientific">Hypocrella siamensis</name>
    <dbReference type="NCBI Taxonomy" id="696354"/>
    <lineage>
        <taxon>Eukaryota</taxon>
        <taxon>Fungi</taxon>
        <taxon>Dikarya</taxon>
        <taxon>Ascomycota</taxon>
        <taxon>Pezizomycotina</taxon>
        <taxon>Sordariomycetes</taxon>
        <taxon>Hypocreomycetidae</taxon>
        <taxon>Hypocreales</taxon>
        <taxon>Clavicipitaceae</taxon>
        <taxon>Hypocrella</taxon>
    </lineage>
</organism>
<dbReference type="AlphaFoldDB" id="A0A173G954"/>
<protein>
    <recommendedName>
        <fullName evidence="1">Peptidase S9 prolyl oligopeptidase catalytic domain-containing protein</fullName>
    </recommendedName>
</protein>
<reference evidence="2" key="1">
    <citation type="journal article" date="2016" name="BMC Genomics">
        <title>Genome sequence and comparative analysis of clavicipitaceous insect-pathogenic fungus Aschersonia badia with Metarhizium spp.</title>
        <authorList>
            <person name="Agrawal Y."/>
            <person name="Narwani T."/>
            <person name="Subramanian S."/>
        </authorList>
    </citation>
    <scope>NUCLEOTIDE SEQUENCE</scope>
    <source>
        <strain evidence="2">MTCC 10142</strain>
    </source>
</reference>
<dbReference type="PANTHER" id="PTHR22946:SF12">
    <property type="entry name" value="CONIDIAL PIGMENT BIOSYNTHESIS PROTEIN AYG1 (AFU_ORTHOLOGUE AFUA_2G17550)"/>
    <property type="match status" value="1"/>
</dbReference>
<dbReference type="Gene3D" id="3.40.50.1820">
    <property type="entry name" value="alpha/beta hydrolase"/>
    <property type="match status" value="1"/>
</dbReference>
<dbReference type="Pfam" id="PF00326">
    <property type="entry name" value="Peptidase_S9"/>
    <property type="match status" value="1"/>
</dbReference>
<dbReference type="GO" id="GO:0006508">
    <property type="term" value="P:proteolysis"/>
    <property type="evidence" value="ECO:0007669"/>
    <property type="project" value="InterPro"/>
</dbReference>
<dbReference type="EMBL" id="KU202478">
    <property type="protein sequence ID" value="ANH22715.1"/>
    <property type="molecule type" value="Genomic_DNA"/>
</dbReference>
<dbReference type="SUPFAM" id="SSF53474">
    <property type="entry name" value="alpha/beta-Hydrolases"/>
    <property type="match status" value="1"/>
</dbReference>
<dbReference type="InterPro" id="IPR050261">
    <property type="entry name" value="FrsA_esterase"/>
</dbReference>
<name>A0A173G954_9HYPO</name>
<proteinExistence type="predicted"/>
<accession>A0A173G954</accession>
<evidence type="ECO:0000259" key="1">
    <source>
        <dbReference type="Pfam" id="PF00326"/>
    </source>
</evidence>
<dbReference type="InterPro" id="IPR001375">
    <property type="entry name" value="Peptidase_S9_cat"/>
</dbReference>
<feature type="non-terminal residue" evidence="2">
    <location>
        <position position="426"/>
    </location>
</feature>